<dbReference type="EMBL" id="LT598467">
    <property type="protein sequence ID" value="SCU97968.1"/>
    <property type="molecule type" value="Genomic_DNA"/>
</dbReference>
<accession>A0A1G4K2W4</accession>
<feature type="region of interest" description="Disordered" evidence="1">
    <location>
        <begin position="1"/>
        <end position="23"/>
    </location>
</feature>
<evidence type="ECO:0000313" key="3">
    <source>
        <dbReference type="Proteomes" id="UP000191024"/>
    </source>
</evidence>
<protein>
    <submittedName>
        <fullName evidence="2">LAMI_0F12332g1_1</fullName>
    </submittedName>
</protein>
<evidence type="ECO:0000256" key="1">
    <source>
        <dbReference type="SAM" id="MobiDB-lite"/>
    </source>
</evidence>
<proteinExistence type="predicted"/>
<gene>
    <name evidence="2" type="ORF">LAMI_0F12332G</name>
</gene>
<sequence>MGLERDPHTAPSAATSSRRSELVAKRRQLRDRCLELEIALEVAKNGSGDREADAGAGFAPDEPLRPVRIDGATPLAVELEHKIDPLPLLNARERAERLKWFLPNVRVLHAHTHNGRTVASLEFGTTDAFQLDFELCAAPLELRVTHLSTPVRLALGPLVTSSVACGNVARLLLGCYEFQRLCGRRHRILRALQRAFAAWGAALSGPARLSVAAARGTVCIRYELRFPPGSALPISEITVSVHVTAKVVGNLQGIAQAQGIADALMREYGVEHGLEAFVRAVITA</sequence>
<reference evidence="3" key="1">
    <citation type="submission" date="2016-03" db="EMBL/GenBank/DDBJ databases">
        <authorList>
            <person name="Devillers H."/>
        </authorList>
    </citation>
    <scope>NUCLEOTIDE SEQUENCE [LARGE SCALE GENOMIC DNA]</scope>
</reference>
<keyword evidence="3" id="KW-1185">Reference proteome</keyword>
<name>A0A1G4K2W4_9SACH</name>
<dbReference type="OrthoDB" id="4036276at2759"/>
<dbReference type="AlphaFoldDB" id="A0A1G4K2W4"/>
<dbReference type="STRING" id="1230905.A0A1G4K2W4"/>
<evidence type="ECO:0000313" key="2">
    <source>
        <dbReference type="EMBL" id="SCU97968.1"/>
    </source>
</evidence>
<dbReference type="Proteomes" id="UP000191024">
    <property type="component" value="Chromosome F"/>
</dbReference>
<organism evidence="2 3">
    <name type="scientific">Lachancea mirantina</name>
    <dbReference type="NCBI Taxonomy" id="1230905"/>
    <lineage>
        <taxon>Eukaryota</taxon>
        <taxon>Fungi</taxon>
        <taxon>Dikarya</taxon>
        <taxon>Ascomycota</taxon>
        <taxon>Saccharomycotina</taxon>
        <taxon>Saccharomycetes</taxon>
        <taxon>Saccharomycetales</taxon>
        <taxon>Saccharomycetaceae</taxon>
        <taxon>Lachancea</taxon>
    </lineage>
</organism>